<feature type="transmembrane region" description="Helical" evidence="1">
    <location>
        <begin position="12"/>
        <end position="36"/>
    </location>
</feature>
<keyword evidence="1" id="KW-0812">Transmembrane</keyword>
<keyword evidence="1" id="KW-1133">Transmembrane helix</keyword>
<dbReference type="EMBL" id="BKAU01000001">
    <property type="protein sequence ID" value="GEP94920.1"/>
    <property type="molecule type" value="Genomic_DNA"/>
</dbReference>
<dbReference type="InterPro" id="IPR004891">
    <property type="entry name" value="Mercury-R_MerC"/>
</dbReference>
<sequence length="139" mass="15477">MRTNLFSKWNLDALGIGASLVCAVHCVLLPLVITALPLLGLEMLENELLEYGLLAFSFLVGYTALFRGYRRHHRHIRPLVLFTLGYAGLLAGHFLSPEDWEPFVISAGAGLIVWAHLLNLKECRSCKVCAEEPAEAHQH</sequence>
<dbReference type="RefSeq" id="WP_146858732.1">
    <property type="nucleotide sequence ID" value="NZ_BKAU01000001.1"/>
</dbReference>
<evidence type="ECO:0000313" key="2">
    <source>
        <dbReference type="EMBL" id="GEP94920.1"/>
    </source>
</evidence>
<feature type="transmembrane region" description="Helical" evidence="1">
    <location>
        <begin position="78"/>
        <end position="96"/>
    </location>
</feature>
<feature type="transmembrane region" description="Helical" evidence="1">
    <location>
        <begin position="102"/>
        <end position="120"/>
    </location>
</feature>
<gene>
    <name evidence="2" type="ORF">CCY01nite_11800</name>
</gene>
<dbReference type="GO" id="GO:0015097">
    <property type="term" value="F:mercury ion transmembrane transporter activity"/>
    <property type="evidence" value="ECO:0007669"/>
    <property type="project" value="InterPro"/>
</dbReference>
<dbReference type="OrthoDB" id="5966279at2"/>
<keyword evidence="1" id="KW-0472">Membrane</keyword>
<accession>A0A512RGU7</accession>
<dbReference type="AlphaFoldDB" id="A0A512RGU7"/>
<proteinExistence type="predicted"/>
<protein>
    <submittedName>
        <fullName evidence="2">Membrane protein</fullName>
    </submittedName>
</protein>
<name>A0A512RGU7_9BACT</name>
<dbReference type="GO" id="GO:0016020">
    <property type="term" value="C:membrane"/>
    <property type="evidence" value="ECO:0007669"/>
    <property type="project" value="InterPro"/>
</dbReference>
<evidence type="ECO:0000256" key="1">
    <source>
        <dbReference type="SAM" id="Phobius"/>
    </source>
</evidence>
<organism evidence="2 3">
    <name type="scientific">Chitinophaga cymbidii</name>
    <dbReference type="NCBI Taxonomy" id="1096750"/>
    <lineage>
        <taxon>Bacteria</taxon>
        <taxon>Pseudomonadati</taxon>
        <taxon>Bacteroidota</taxon>
        <taxon>Chitinophagia</taxon>
        <taxon>Chitinophagales</taxon>
        <taxon>Chitinophagaceae</taxon>
        <taxon>Chitinophaga</taxon>
    </lineage>
</organism>
<reference evidence="2 3" key="1">
    <citation type="submission" date="2019-07" db="EMBL/GenBank/DDBJ databases">
        <title>Whole genome shotgun sequence of Chitinophaga cymbidii NBRC 109752.</title>
        <authorList>
            <person name="Hosoyama A."/>
            <person name="Uohara A."/>
            <person name="Ohji S."/>
            <person name="Ichikawa N."/>
        </authorList>
    </citation>
    <scope>NUCLEOTIDE SEQUENCE [LARGE SCALE GENOMIC DNA]</scope>
    <source>
        <strain evidence="2 3">NBRC 109752</strain>
    </source>
</reference>
<feature type="transmembrane region" description="Helical" evidence="1">
    <location>
        <begin position="48"/>
        <end position="66"/>
    </location>
</feature>
<comment type="caution">
    <text evidence="2">The sequence shown here is derived from an EMBL/GenBank/DDBJ whole genome shotgun (WGS) entry which is preliminary data.</text>
</comment>
<dbReference type="Pfam" id="PF03203">
    <property type="entry name" value="MerC"/>
    <property type="match status" value="1"/>
</dbReference>
<keyword evidence="3" id="KW-1185">Reference proteome</keyword>
<evidence type="ECO:0000313" key="3">
    <source>
        <dbReference type="Proteomes" id="UP000321436"/>
    </source>
</evidence>
<dbReference type="Proteomes" id="UP000321436">
    <property type="component" value="Unassembled WGS sequence"/>
</dbReference>